<protein>
    <submittedName>
        <fullName evidence="2">DUF4062 domain-containing protein</fullName>
    </submittedName>
</protein>
<dbReference type="EMBL" id="JAENIJ010000065">
    <property type="protein sequence ID" value="MBK1884613.1"/>
    <property type="molecule type" value="Genomic_DNA"/>
</dbReference>
<dbReference type="InterPro" id="IPR025139">
    <property type="entry name" value="DUF4062"/>
</dbReference>
<organism evidence="2 3">
    <name type="scientific">Luteolibacter pohnpeiensis</name>
    <dbReference type="NCBI Taxonomy" id="454153"/>
    <lineage>
        <taxon>Bacteria</taxon>
        <taxon>Pseudomonadati</taxon>
        <taxon>Verrucomicrobiota</taxon>
        <taxon>Verrucomicrobiia</taxon>
        <taxon>Verrucomicrobiales</taxon>
        <taxon>Verrucomicrobiaceae</taxon>
        <taxon>Luteolibacter</taxon>
    </lineage>
</organism>
<dbReference type="RefSeq" id="WP_200273970.1">
    <property type="nucleotide sequence ID" value="NZ_JAENIJ010000065.1"/>
</dbReference>
<dbReference type="Proteomes" id="UP000603141">
    <property type="component" value="Unassembled WGS sequence"/>
</dbReference>
<name>A0A934SG78_9BACT</name>
<accession>A0A934SG78</accession>
<dbReference type="Pfam" id="PF13271">
    <property type="entry name" value="DUF4062"/>
    <property type="match status" value="1"/>
</dbReference>
<comment type="caution">
    <text evidence="2">The sequence shown here is derived from an EMBL/GenBank/DDBJ whole genome shotgun (WGS) entry which is preliminary data.</text>
</comment>
<proteinExistence type="predicted"/>
<feature type="domain" description="DUF4062" evidence="1">
    <location>
        <begin position="5"/>
        <end position="88"/>
    </location>
</feature>
<sequence length="328" mass="37155">MIPNVFVSSTIADLQYLRETLRDALTEVAYNPVMSEHGGVGYIHEGSAADACYVTMQQCHIAILIIGKRYGSIGSEGLSVTHREFHTARRHEIPLITFVDADVMSFKKVFDADPESATWNHFEYMDHARETFKLVDEVITSQIYNGLIEFRTATEAKSRLKQQLAHFMGDRLTGAIRPIKTDVHEILAEVKALRNQMSHESSSSSGEIVKAVDPFYIALRFLLEERNRDYTRFVEAICGDLDIAAHKIQSAETIEDLIEKAGGTFEVVEDDFGSKPFWREERNRHRIRIGSEGIGGFWGMTSNKHVYLSESMRVHLNDKQASLALKLK</sequence>
<gene>
    <name evidence="2" type="ORF">JIN85_19510</name>
</gene>
<keyword evidence="3" id="KW-1185">Reference proteome</keyword>
<evidence type="ECO:0000313" key="2">
    <source>
        <dbReference type="EMBL" id="MBK1884613.1"/>
    </source>
</evidence>
<dbReference type="AlphaFoldDB" id="A0A934SG78"/>
<evidence type="ECO:0000313" key="3">
    <source>
        <dbReference type="Proteomes" id="UP000603141"/>
    </source>
</evidence>
<evidence type="ECO:0000259" key="1">
    <source>
        <dbReference type="Pfam" id="PF13271"/>
    </source>
</evidence>
<reference evidence="2" key="1">
    <citation type="submission" date="2021-01" db="EMBL/GenBank/DDBJ databases">
        <title>Modified the classification status of verrucomicrobia.</title>
        <authorList>
            <person name="Feng X."/>
        </authorList>
    </citation>
    <scope>NUCLEOTIDE SEQUENCE</scope>
    <source>
        <strain evidence="2">KCTC 22041</strain>
    </source>
</reference>